<evidence type="ECO:0000256" key="3">
    <source>
        <dbReference type="SAM" id="MobiDB-lite"/>
    </source>
</evidence>
<comment type="similarity">
    <text evidence="1 2">Belongs to the UPF0473 family.</text>
</comment>
<dbReference type="Pfam" id="PF06949">
    <property type="entry name" value="DUF1292"/>
    <property type="match status" value="1"/>
</dbReference>
<organism evidence="4 5">
    <name type="scientific">Hydrogenibacillus schlegelii</name>
    <name type="common">Bacillus schlegelii</name>
    <dbReference type="NCBI Taxonomy" id="1484"/>
    <lineage>
        <taxon>Bacteria</taxon>
        <taxon>Bacillati</taxon>
        <taxon>Bacillota</taxon>
        <taxon>Bacilli</taxon>
        <taxon>Bacillales</taxon>
        <taxon>Bacillales Family X. Incertae Sedis</taxon>
        <taxon>Hydrogenibacillus</taxon>
    </lineage>
</organism>
<evidence type="ECO:0000256" key="1">
    <source>
        <dbReference type="ARBA" id="ARBA00008439"/>
    </source>
</evidence>
<dbReference type="PANTHER" id="PTHR40066:SF1">
    <property type="entry name" value="UPF0473 PROTEIN CBO2561_CLC_2432"/>
    <property type="match status" value="1"/>
</dbReference>
<gene>
    <name evidence="4" type="ORF">HSCHL_0940</name>
</gene>
<dbReference type="OrthoDB" id="2086132at2"/>
<accession>A0A2T5GD20</accession>
<dbReference type="RefSeq" id="WP_082718509.1">
    <property type="nucleotide sequence ID" value="NZ_CBCSAS010000013.1"/>
</dbReference>
<proteinExistence type="inferred from homology"/>
<dbReference type="Proteomes" id="UP000244180">
    <property type="component" value="Unassembled WGS sequence"/>
</dbReference>
<comment type="caution">
    <text evidence="4">The sequence shown here is derived from an EMBL/GenBank/DDBJ whole genome shotgun (WGS) entry which is preliminary data.</text>
</comment>
<evidence type="ECO:0000313" key="4">
    <source>
        <dbReference type="EMBL" id="PTQ54086.1"/>
    </source>
</evidence>
<dbReference type="AlphaFoldDB" id="A0A2T5GD20"/>
<dbReference type="PANTHER" id="PTHR40066">
    <property type="entry name" value="UPF0473 PROTEIN CBO2561/CLC_2432"/>
    <property type="match status" value="1"/>
</dbReference>
<protein>
    <recommendedName>
        <fullName evidence="2">UPF0473 protein HSCHL_0940</fullName>
    </recommendedName>
</protein>
<name>A0A2T5GD20_HYDSH</name>
<dbReference type="HAMAP" id="MF_01448">
    <property type="entry name" value="UPF0473"/>
    <property type="match status" value="1"/>
</dbReference>
<dbReference type="InterPro" id="IPR009711">
    <property type="entry name" value="UPF0473"/>
</dbReference>
<feature type="region of interest" description="Disordered" evidence="3">
    <location>
        <begin position="1"/>
        <end position="43"/>
    </location>
</feature>
<sequence length="141" mass="16377">MTDHRDEHEHVHAHGRDHAHDRGHDRAHAHLHDHDHDHDPEFDLDFDDIEENIIYIADEDGNEQAYEILTEIDDEDSGKRYILVSALDDGEDDGEEEADEVLAFRYEEDEEGGMTLYPIETDEEWALVEEAFQTLVDEGQV</sequence>
<feature type="compositionally biased region" description="Basic and acidic residues" evidence="3">
    <location>
        <begin position="1"/>
        <end position="41"/>
    </location>
</feature>
<dbReference type="EMBL" id="PEBV01000007">
    <property type="protein sequence ID" value="PTQ54086.1"/>
    <property type="molecule type" value="Genomic_DNA"/>
</dbReference>
<evidence type="ECO:0000256" key="2">
    <source>
        <dbReference type="HAMAP-Rule" id="MF_01448"/>
    </source>
</evidence>
<evidence type="ECO:0000313" key="5">
    <source>
        <dbReference type="Proteomes" id="UP000244180"/>
    </source>
</evidence>
<reference evidence="4 5" key="1">
    <citation type="submission" date="2017-08" db="EMBL/GenBank/DDBJ databases">
        <title>Burning lignite coal seam in the remote Altai Mountains harbors a hydrogen-driven thermophilic microbial community.</title>
        <authorList>
            <person name="Kadnikov V.V."/>
            <person name="Mardanov A.V."/>
            <person name="Ivasenko D."/>
            <person name="Beletsky A.V."/>
            <person name="Karnachuk O.V."/>
            <person name="Ravin N.V."/>
        </authorList>
    </citation>
    <scope>NUCLEOTIDE SEQUENCE [LARGE SCALE GENOMIC DNA]</scope>
    <source>
        <strain evidence="4">AL33</strain>
    </source>
</reference>